<dbReference type="GO" id="GO:0005634">
    <property type="term" value="C:nucleus"/>
    <property type="evidence" value="ECO:0007669"/>
    <property type="project" value="TreeGrafter"/>
</dbReference>
<dbReference type="SUPFAM" id="SSF47954">
    <property type="entry name" value="Cyclin-like"/>
    <property type="match status" value="1"/>
</dbReference>
<dbReference type="CDD" id="cd20557">
    <property type="entry name" value="CYCLIN_ScPCL1-like"/>
    <property type="match status" value="1"/>
</dbReference>
<dbReference type="PANTHER" id="PTHR15615:SF27">
    <property type="entry name" value="PHO85 CYCLIN CLG1"/>
    <property type="match status" value="1"/>
</dbReference>
<evidence type="ECO:0000313" key="3">
    <source>
        <dbReference type="Proteomes" id="UP000242146"/>
    </source>
</evidence>
<dbReference type="GO" id="GO:0016538">
    <property type="term" value="F:cyclin-dependent protein serine/threonine kinase regulator activity"/>
    <property type="evidence" value="ECO:0007669"/>
    <property type="project" value="TreeGrafter"/>
</dbReference>
<dbReference type="STRING" id="101127.A0A1X2GLG0"/>
<proteinExistence type="predicted"/>
<evidence type="ECO:0000256" key="1">
    <source>
        <dbReference type="SAM" id="MobiDB-lite"/>
    </source>
</evidence>
<sequence length="381" mass="43543">MMMPCAQPYTLFPAKPVFAPSFYYPNKDTCWLPSQEAASSLLDLSPGSPVAPSLSDFSATIVYLMWHARNHAKTRPSFASPAFKRFCLQVLNATQLTESAVYLALGYIANLLRANPSIEGAEGSEYRLFIVALMLANKFLDDNTFTNKTWSEVSGMNIQDLNIMESEFLEALDYSLFVRDQDYTQWKRSLDSCRQQLRLDLPFHHHQALLQKLGVASPNPITDDFAKPASPASAVFDGYYSSDSDASQHGDDDDDTVDDLFQLMQREQSLRQAEDQKQWPPVNATRLPMESQPQYHLHALQQQQQHQQRYRRSFPRYYQQKQQELAIPPVMQTGSGYRFAPSCGRYSDRYADSFYSHGFHPYQRQSNIVPPPGLRTTNYLI</sequence>
<dbReference type="EMBL" id="MCGT01000009">
    <property type="protein sequence ID" value="ORX56799.1"/>
    <property type="molecule type" value="Genomic_DNA"/>
</dbReference>
<evidence type="ECO:0008006" key="4">
    <source>
        <dbReference type="Google" id="ProtNLM"/>
    </source>
</evidence>
<comment type="caution">
    <text evidence="2">The sequence shown here is derived from an EMBL/GenBank/DDBJ whole genome shotgun (WGS) entry which is preliminary data.</text>
</comment>
<dbReference type="PANTHER" id="PTHR15615">
    <property type="match status" value="1"/>
</dbReference>
<feature type="region of interest" description="Disordered" evidence="1">
    <location>
        <begin position="236"/>
        <end position="256"/>
    </location>
</feature>
<keyword evidence="3" id="KW-1185">Reference proteome</keyword>
<dbReference type="Gene3D" id="1.10.472.10">
    <property type="entry name" value="Cyclin-like"/>
    <property type="match status" value="1"/>
</dbReference>
<dbReference type="GO" id="GO:0019901">
    <property type="term" value="F:protein kinase binding"/>
    <property type="evidence" value="ECO:0007669"/>
    <property type="project" value="InterPro"/>
</dbReference>
<dbReference type="Pfam" id="PF08613">
    <property type="entry name" value="Cyclin"/>
    <property type="match status" value="1"/>
</dbReference>
<accession>A0A1X2GLG0</accession>
<organism evidence="2 3">
    <name type="scientific">Hesseltinella vesiculosa</name>
    <dbReference type="NCBI Taxonomy" id="101127"/>
    <lineage>
        <taxon>Eukaryota</taxon>
        <taxon>Fungi</taxon>
        <taxon>Fungi incertae sedis</taxon>
        <taxon>Mucoromycota</taxon>
        <taxon>Mucoromycotina</taxon>
        <taxon>Mucoromycetes</taxon>
        <taxon>Mucorales</taxon>
        <taxon>Cunninghamellaceae</taxon>
        <taxon>Hesseltinella</taxon>
    </lineage>
</organism>
<dbReference type="OrthoDB" id="244495at2759"/>
<dbReference type="InterPro" id="IPR013922">
    <property type="entry name" value="Cyclin_PHO80-like"/>
</dbReference>
<name>A0A1X2GLG0_9FUNG</name>
<dbReference type="InterPro" id="IPR036915">
    <property type="entry name" value="Cyclin-like_sf"/>
</dbReference>
<gene>
    <name evidence="2" type="ORF">DM01DRAFT_1319866</name>
</gene>
<dbReference type="Proteomes" id="UP000242146">
    <property type="component" value="Unassembled WGS sequence"/>
</dbReference>
<evidence type="ECO:0000313" key="2">
    <source>
        <dbReference type="EMBL" id="ORX56799.1"/>
    </source>
</evidence>
<protein>
    <recommendedName>
        <fullName evidence="4">Cyclin N-terminal domain-containing protein</fullName>
    </recommendedName>
</protein>
<dbReference type="AlphaFoldDB" id="A0A1X2GLG0"/>
<dbReference type="GO" id="GO:0000307">
    <property type="term" value="C:cyclin-dependent protein kinase holoenzyme complex"/>
    <property type="evidence" value="ECO:0007669"/>
    <property type="project" value="TreeGrafter"/>
</dbReference>
<reference evidence="2 3" key="1">
    <citation type="submission" date="2016-07" db="EMBL/GenBank/DDBJ databases">
        <title>Pervasive Adenine N6-methylation of Active Genes in Fungi.</title>
        <authorList>
            <consortium name="DOE Joint Genome Institute"/>
            <person name="Mondo S.J."/>
            <person name="Dannebaum R.O."/>
            <person name="Kuo R.C."/>
            <person name="Labutti K."/>
            <person name="Haridas S."/>
            <person name="Kuo A."/>
            <person name="Salamov A."/>
            <person name="Ahrendt S.R."/>
            <person name="Lipzen A."/>
            <person name="Sullivan W."/>
            <person name="Andreopoulos W.B."/>
            <person name="Clum A."/>
            <person name="Lindquist E."/>
            <person name="Daum C."/>
            <person name="Ramamoorthy G.K."/>
            <person name="Gryganskyi A."/>
            <person name="Culley D."/>
            <person name="Magnuson J.K."/>
            <person name="James T.Y."/>
            <person name="O'Malley M.A."/>
            <person name="Stajich J.E."/>
            <person name="Spatafora J.W."/>
            <person name="Visel A."/>
            <person name="Grigoriev I.V."/>
        </authorList>
    </citation>
    <scope>NUCLEOTIDE SEQUENCE [LARGE SCALE GENOMIC DNA]</scope>
    <source>
        <strain evidence="2 3">NRRL 3301</strain>
    </source>
</reference>